<dbReference type="PANTHER" id="PTHR11571:SF252">
    <property type="entry name" value="GLUTATHIONE S-TRANSFERASE"/>
    <property type="match status" value="1"/>
</dbReference>
<dbReference type="PANTHER" id="PTHR11571">
    <property type="entry name" value="GLUTATHIONE S-TRANSFERASE"/>
    <property type="match status" value="1"/>
</dbReference>
<evidence type="ECO:0000259" key="1">
    <source>
        <dbReference type="PROSITE" id="PS50404"/>
    </source>
</evidence>
<dbReference type="CDD" id="cd03039">
    <property type="entry name" value="GST_N_Sigma_like"/>
    <property type="match status" value="1"/>
</dbReference>
<dbReference type="Gene3D" id="1.20.1050.10">
    <property type="match status" value="1"/>
</dbReference>
<gene>
    <name evidence="3" type="ORF">J3U87_33150</name>
</gene>
<protein>
    <submittedName>
        <fullName evidence="3">Glutathione S-transferase family protein</fullName>
    </submittedName>
</protein>
<dbReference type="InterPro" id="IPR010987">
    <property type="entry name" value="Glutathione-S-Trfase_C-like"/>
</dbReference>
<evidence type="ECO:0000259" key="2">
    <source>
        <dbReference type="PROSITE" id="PS50405"/>
    </source>
</evidence>
<dbReference type="InterPro" id="IPR004045">
    <property type="entry name" value="Glutathione_S-Trfase_N"/>
</dbReference>
<dbReference type="KEGG" id="scor:J3U87_33150"/>
<accession>A0A8A4TLW4</accession>
<dbReference type="InterPro" id="IPR004046">
    <property type="entry name" value="GST_C"/>
</dbReference>
<dbReference type="PROSITE" id="PS50405">
    <property type="entry name" value="GST_CTER"/>
    <property type="match status" value="1"/>
</dbReference>
<dbReference type="SFLD" id="SFLDG01205">
    <property type="entry name" value="AMPS.1"/>
    <property type="match status" value="1"/>
</dbReference>
<dbReference type="PROSITE" id="PS50404">
    <property type="entry name" value="GST_NTER"/>
    <property type="match status" value="1"/>
</dbReference>
<name>A0A8A4TLW4_SULCO</name>
<sequence length="205" mass="23177">MPELKLTYFDFHGGRGEAPRLALSLGGVPFEDRRIPVSSWADLREEMPFHAVPILEIDGEVISQSNTICRYVGKLTGLYPKDPLPAARCDEVMDAVEDISTQVVSTFGTQDDAEKRAVRERLCEGPIRLYLERIQEMLVIRGGEYFAEDRLTVADLKVFVWVRTIRSGRLDYVPEDLADNYAPRLVAHNDRIKAHPGIVSYYAGH</sequence>
<dbReference type="EMBL" id="CP071793">
    <property type="protein sequence ID" value="QTD50457.1"/>
    <property type="molecule type" value="Genomic_DNA"/>
</dbReference>
<dbReference type="Gene3D" id="3.40.30.10">
    <property type="entry name" value="Glutaredoxin"/>
    <property type="match status" value="1"/>
</dbReference>
<dbReference type="SUPFAM" id="SSF52833">
    <property type="entry name" value="Thioredoxin-like"/>
    <property type="match status" value="1"/>
</dbReference>
<dbReference type="AlphaFoldDB" id="A0A8A4TLW4"/>
<dbReference type="Pfam" id="PF14497">
    <property type="entry name" value="GST_C_3"/>
    <property type="match status" value="1"/>
</dbReference>
<dbReference type="Proteomes" id="UP000663929">
    <property type="component" value="Chromosome"/>
</dbReference>
<keyword evidence="4" id="KW-1185">Reference proteome</keyword>
<dbReference type="GO" id="GO:0004364">
    <property type="term" value="F:glutathione transferase activity"/>
    <property type="evidence" value="ECO:0007669"/>
    <property type="project" value="TreeGrafter"/>
</dbReference>
<evidence type="ECO:0000313" key="4">
    <source>
        <dbReference type="Proteomes" id="UP000663929"/>
    </source>
</evidence>
<dbReference type="SFLD" id="SFLDG00363">
    <property type="entry name" value="AMPS_(cytGST):_Alpha-__Mu-__Pi"/>
    <property type="match status" value="1"/>
</dbReference>
<feature type="domain" description="GST C-terminal" evidence="2">
    <location>
        <begin position="82"/>
        <end position="205"/>
    </location>
</feature>
<proteinExistence type="predicted"/>
<dbReference type="Pfam" id="PF02798">
    <property type="entry name" value="GST_N"/>
    <property type="match status" value="1"/>
</dbReference>
<dbReference type="CDD" id="cd03192">
    <property type="entry name" value="GST_C_Sigma_like"/>
    <property type="match status" value="1"/>
</dbReference>
<evidence type="ECO:0000313" key="3">
    <source>
        <dbReference type="EMBL" id="QTD50457.1"/>
    </source>
</evidence>
<dbReference type="SFLD" id="SFLDS00019">
    <property type="entry name" value="Glutathione_Transferase_(cytos"/>
    <property type="match status" value="1"/>
</dbReference>
<feature type="domain" description="GST N-terminal" evidence="1">
    <location>
        <begin position="2"/>
        <end position="80"/>
    </location>
</feature>
<organism evidence="3 4">
    <name type="scientific">Sulfidibacter corallicola</name>
    <dbReference type="NCBI Taxonomy" id="2818388"/>
    <lineage>
        <taxon>Bacteria</taxon>
        <taxon>Pseudomonadati</taxon>
        <taxon>Acidobacteriota</taxon>
        <taxon>Holophagae</taxon>
        <taxon>Acanthopleuribacterales</taxon>
        <taxon>Acanthopleuribacteraceae</taxon>
        <taxon>Sulfidibacter</taxon>
    </lineage>
</organism>
<dbReference type="RefSeq" id="WP_237380167.1">
    <property type="nucleotide sequence ID" value="NZ_CP071793.1"/>
</dbReference>
<dbReference type="InterPro" id="IPR040079">
    <property type="entry name" value="Glutathione_S-Trfase"/>
</dbReference>
<reference evidence="3" key="1">
    <citation type="submission" date="2021-03" db="EMBL/GenBank/DDBJ databases">
        <title>Acanthopleuribacteraceae sp. M133.</title>
        <authorList>
            <person name="Wang G."/>
        </authorList>
    </citation>
    <scope>NUCLEOTIDE SEQUENCE</scope>
    <source>
        <strain evidence="3">M133</strain>
    </source>
</reference>
<dbReference type="InterPro" id="IPR036249">
    <property type="entry name" value="Thioredoxin-like_sf"/>
</dbReference>
<dbReference type="GO" id="GO:0006749">
    <property type="term" value="P:glutathione metabolic process"/>
    <property type="evidence" value="ECO:0007669"/>
    <property type="project" value="TreeGrafter"/>
</dbReference>
<dbReference type="SUPFAM" id="SSF47616">
    <property type="entry name" value="GST C-terminal domain-like"/>
    <property type="match status" value="1"/>
</dbReference>
<dbReference type="InterPro" id="IPR050213">
    <property type="entry name" value="GST_superfamily"/>
</dbReference>
<dbReference type="InterPro" id="IPR036282">
    <property type="entry name" value="Glutathione-S-Trfase_C_sf"/>
</dbReference>